<evidence type="ECO:0000313" key="2">
    <source>
        <dbReference type="Proteomes" id="UP000198534"/>
    </source>
</evidence>
<name>A0A1H2SE34_9BACL</name>
<evidence type="ECO:0000313" key="1">
    <source>
        <dbReference type="EMBL" id="SDW29906.1"/>
    </source>
</evidence>
<dbReference type="OrthoDB" id="4869430at2"/>
<sequence length="125" mass="14105">MISVLFRKWMVVGLLFMIVLGGILPKAAEAEKNPQWFLFGTMRYLNLEGGCWIVEGDNGERFQLIGDPAILKGLQIEGLRVTLLVESASNRYGKCMVGRYVRLIRLIHYDGGESPERSSFPNRKG</sequence>
<gene>
    <name evidence="1" type="ORF">SAMN05444487_102188</name>
</gene>
<dbReference type="STRING" id="1048340.SAMN05444487_102188"/>
<reference evidence="1 2" key="1">
    <citation type="submission" date="2016-10" db="EMBL/GenBank/DDBJ databases">
        <authorList>
            <person name="de Groot N.N."/>
        </authorList>
    </citation>
    <scope>NUCLEOTIDE SEQUENCE [LARGE SCALE GENOMIC DNA]</scope>
    <source>
        <strain evidence="1 2">DSM 45610</strain>
    </source>
</reference>
<accession>A0A1H2SE34</accession>
<dbReference type="Proteomes" id="UP000198534">
    <property type="component" value="Unassembled WGS sequence"/>
</dbReference>
<organism evidence="1 2">
    <name type="scientific">Marininema mesophilum</name>
    <dbReference type="NCBI Taxonomy" id="1048340"/>
    <lineage>
        <taxon>Bacteria</taxon>
        <taxon>Bacillati</taxon>
        <taxon>Bacillota</taxon>
        <taxon>Bacilli</taxon>
        <taxon>Bacillales</taxon>
        <taxon>Thermoactinomycetaceae</taxon>
        <taxon>Marininema</taxon>
    </lineage>
</organism>
<proteinExistence type="predicted"/>
<dbReference type="RefSeq" id="WP_091735968.1">
    <property type="nucleotide sequence ID" value="NZ_FNNQ01000002.1"/>
</dbReference>
<protein>
    <submittedName>
        <fullName evidence="1">Uncharacterized protein</fullName>
    </submittedName>
</protein>
<dbReference type="AlphaFoldDB" id="A0A1H2SE34"/>
<dbReference type="EMBL" id="FNNQ01000002">
    <property type="protein sequence ID" value="SDW29906.1"/>
    <property type="molecule type" value="Genomic_DNA"/>
</dbReference>
<keyword evidence="2" id="KW-1185">Reference proteome</keyword>